<dbReference type="InterPro" id="IPR012677">
    <property type="entry name" value="Nucleotide-bd_a/b_plait_sf"/>
</dbReference>
<evidence type="ECO:0000313" key="6">
    <source>
        <dbReference type="WBParaSite" id="PSAMB.scaffold1103size35907.g10942.t1"/>
    </source>
</evidence>
<dbReference type="Gene3D" id="3.80.10.10">
    <property type="entry name" value="Ribonuclease Inhibitor"/>
    <property type="match status" value="2"/>
</dbReference>
<dbReference type="GO" id="GO:0031146">
    <property type="term" value="P:SCF-dependent proteasomal ubiquitin-dependent protein catabolic process"/>
    <property type="evidence" value="ECO:0007669"/>
    <property type="project" value="TreeGrafter"/>
</dbReference>
<name>A0A914UMY0_9BILA</name>
<evidence type="ECO:0000259" key="4">
    <source>
        <dbReference type="PROSITE" id="PS50181"/>
    </source>
</evidence>
<dbReference type="Proteomes" id="UP000887566">
    <property type="component" value="Unplaced"/>
</dbReference>
<evidence type="ECO:0000259" key="3">
    <source>
        <dbReference type="PROSITE" id="PS50102"/>
    </source>
</evidence>
<dbReference type="GO" id="GO:0019005">
    <property type="term" value="C:SCF ubiquitin ligase complex"/>
    <property type="evidence" value="ECO:0007669"/>
    <property type="project" value="TreeGrafter"/>
</dbReference>
<reference evidence="6" key="1">
    <citation type="submission" date="2022-11" db="UniProtKB">
        <authorList>
            <consortium name="WormBaseParasite"/>
        </authorList>
    </citation>
    <scope>IDENTIFICATION</scope>
</reference>
<evidence type="ECO:0000256" key="1">
    <source>
        <dbReference type="ARBA" id="ARBA00022786"/>
    </source>
</evidence>
<evidence type="ECO:0000256" key="2">
    <source>
        <dbReference type="PROSITE-ProRule" id="PRU00176"/>
    </source>
</evidence>
<dbReference type="SUPFAM" id="SSF81383">
    <property type="entry name" value="F-box domain"/>
    <property type="match status" value="1"/>
</dbReference>
<dbReference type="SUPFAM" id="SSF52047">
    <property type="entry name" value="RNI-like"/>
    <property type="match status" value="1"/>
</dbReference>
<organism evidence="5 6">
    <name type="scientific">Plectus sambesii</name>
    <dbReference type="NCBI Taxonomy" id="2011161"/>
    <lineage>
        <taxon>Eukaryota</taxon>
        <taxon>Metazoa</taxon>
        <taxon>Ecdysozoa</taxon>
        <taxon>Nematoda</taxon>
        <taxon>Chromadorea</taxon>
        <taxon>Plectida</taxon>
        <taxon>Plectina</taxon>
        <taxon>Plectoidea</taxon>
        <taxon>Plectidae</taxon>
        <taxon>Plectus</taxon>
    </lineage>
</organism>
<dbReference type="InterPro" id="IPR035979">
    <property type="entry name" value="RBD_domain_sf"/>
</dbReference>
<dbReference type="PROSITE" id="PS50181">
    <property type="entry name" value="FBOX"/>
    <property type="match status" value="1"/>
</dbReference>
<dbReference type="SUPFAM" id="SSF54928">
    <property type="entry name" value="RNA-binding domain, RBD"/>
    <property type="match status" value="1"/>
</dbReference>
<dbReference type="InterPro" id="IPR032675">
    <property type="entry name" value="LRR_dom_sf"/>
</dbReference>
<dbReference type="CDD" id="cd09917">
    <property type="entry name" value="F-box_SF"/>
    <property type="match status" value="1"/>
</dbReference>
<feature type="domain" description="RRM" evidence="3">
    <location>
        <begin position="106"/>
        <end position="190"/>
    </location>
</feature>
<dbReference type="PANTHER" id="PTHR13318">
    <property type="entry name" value="PARTNER OF PAIRED, ISOFORM B-RELATED"/>
    <property type="match status" value="1"/>
</dbReference>
<accession>A0A914UMY0</accession>
<dbReference type="Pfam" id="PF00646">
    <property type="entry name" value="F-box"/>
    <property type="match status" value="1"/>
</dbReference>
<dbReference type="InterPro" id="IPR001810">
    <property type="entry name" value="F-box_dom"/>
</dbReference>
<keyword evidence="5" id="KW-1185">Reference proteome</keyword>
<dbReference type="Pfam" id="PF25372">
    <property type="entry name" value="DUF7885"/>
    <property type="match status" value="1"/>
</dbReference>
<dbReference type="AlphaFoldDB" id="A0A914UMY0"/>
<dbReference type="SMART" id="SM00367">
    <property type="entry name" value="LRR_CC"/>
    <property type="match status" value="7"/>
</dbReference>
<dbReference type="WBParaSite" id="PSAMB.scaffold1103size35907.g10942.t1">
    <property type="protein sequence ID" value="PSAMB.scaffold1103size35907.g10942.t1"/>
    <property type="gene ID" value="PSAMB.scaffold1103size35907.g10942"/>
</dbReference>
<keyword evidence="1" id="KW-0833">Ubl conjugation pathway</keyword>
<dbReference type="SMART" id="SM00256">
    <property type="entry name" value="FBOX"/>
    <property type="match status" value="1"/>
</dbReference>
<feature type="domain" description="F-box" evidence="4">
    <location>
        <begin position="258"/>
        <end position="302"/>
    </location>
</feature>
<dbReference type="InterPro" id="IPR000504">
    <property type="entry name" value="RRM_dom"/>
</dbReference>
<dbReference type="SMART" id="SM00360">
    <property type="entry name" value="RRM"/>
    <property type="match status" value="1"/>
</dbReference>
<dbReference type="InterPro" id="IPR036047">
    <property type="entry name" value="F-box-like_dom_sf"/>
</dbReference>
<dbReference type="CDD" id="cd00590">
    <property type="entry name" value="RRM_SF"/>
    <property type="match status" value="1"/>
</dbReference>
<dbReference type="Gene3D" id="3.30.70.330">
    <property type="match status" value="1"/>
</dbReference>
<keyword evidence="2" id="KW-0694">RNA-binding</keyword>
<sequence>MDDFGGGSSRPQMLFKTLRRLHGQNLDHQGLNDLSEAFQNFVTRARFFNVGRLRRTWSHSAVEFMKYRRRLPALMADEAAGSGNVEDDLFDDSASHKSFKTKIDERKIVVGNVSHRVTTNQLSSFFSKFGKVSSCHIPLEGGCQSMYATLPKNRRSKGIAHITFKNVEGAERARTASEDELKFYDKVMIVTPYHLYKAPRRHSGNTLVADMYGSVYSGSTESFEDDGISVASSDFSQTTDMPESPLCHSVTTKGYVGQATFNHFPDKVVLNIFTHLSPFDRVRVERVSKKFLELSVKSWNTTTSLRFTADQLSNSRKPLRNSVLRAILVRCGIYLRKLDLSRTTHFLDDQSLEIVAKECPNLLEIDLTGLKVRWTALKQFAESRQSLQAIAFRNQVALGEKSFWYLFRNCGNLKRVDLRGCRRLHGRCFRLLGLFLEEVLLDGCVRLEPQAIEEICLKSVNVRTLRLNGCYRLTDESINLISRSLGDLQAFTLCGDGFKDITTTGLMNLDRMDRLVELRLDNNHAVSDTLIGALVSGAPGLKIFSLAHAGSDTALTSKGLVAISHLPDLEELDLCHLAGVSNAVLTAIAKNCAKLVSIKLRSCTYVGDDGLIALATCHRLQEIDVSGCLLVSNRAIQAVLNAFPVNIKLTELESTPKRRAPLVAVTLVVGGTLCDPGKLKMKGSRVVLDTSDYSRLTADVRGMFFAAMSSAADEVASGETYSDDDLCSDDEFESLTAQRSFVLDALEAEDDSPIENEAALAAWAEREARQLGLIRQPSKSEK</sequence>
<dbReference type="PROSITE" id="PS50102">
    <property type="entry name" value="RRM"/>
    <property type="match status" value="1"/>
</dbReference>
<dbReference type="InterPro" id="IPR006553">
    <property type="entry name" value="Leu-rich_rpt_Cys-con_subtyp"/>
</dbReference>
<dbReference type="Pfam" id="PF00076">
    <property type="entry name" value="RRM_1"/>
    <property type="match status" value="1"/>
</dbReference>
<protein>
    <submittedName>
        <fullName evidence="6">RNA-binding protein EEED8.10</fullName>
    </submittedName>
</protein>
<evidence type="ECO:0000313" key="5">
    <source>
        <dbReference type="Proteomes" id="UP000887566"/>
    </source>
</evidence>
<dbReference type="InterPro" id="IPR057207">
    <property type="entry name" value="FBXL15_LRR"/>
</dbReference>
<dbReference type="PANTHER" id="PTHR13318:SF50">
    <property type="entry name" value="F-BOX_LRR-REPEAT PROTEIN 7"/>
    <property type="match status" value="1"/>
</dbReference>
<proteinExistence type="predicted"/>
<dbReference type="GO" id="GO:0003723">
    <property type="term" value="F:RNA binding"/>
    <property type="evidence" value="ECO:0007669"/>
    <property type="project" value="UniProtKB-UniRule"/>
</dbReference>